<sequence>MLHLFSKDRFHESVACAALLAGSLTLHVMWISNLLVVRVPFFTQLFSIVPSIGPLSGMYAKAGLTFLSIFLISGWYWKGKDCSHHRRSLLEFFLFSTLIFFVMTIPFVYSFSVRFE</sequence>
<evidence type="ECO:0000313" key="2">
    <source>
        <dbReference type="EMBL" id="OGL97834.1"/>
    </source>
</evidence>
<evidence type="ECO:0000256" key="1">
    <source>
        <dbReference type="SAM" id="Phobius"/>
    </source>
</evidence>
<dbReference type="AlphaFoldDB" id="A0A1F7W6U4"/>
<keyword evidence="1" id="KW-0472">Membrane</keyword>
<dbReference type="EMBL" id="MGFD01000035">
    <property type="protein sequence ID" value="OGL97834.1"/>
    <property type="molecule type" value="Genomic_DNA"/>
</dbReference>
<gene>
    <name evidence="2" type="ORF">A2318_03270</name>
</gene>
<feature type="transmembrane region" description="Helical" evidence="1">
    <location>
        <begin position="12"/>
        <end position="37"/>
    </location>
</feature>
<dbReference type="Proteomes" id="UP000177331">
    <property type="component" value="Unassembled WGS sequence"/>
</dbReference>
<name>A0A1F7W6U4_9BACT</name>
<keyword evidence="1" id="KW-1133">Transmembrane helix</keyword>
<evidence type="ECO:0000313" key="3">
    <source>
        <dbReference type="Proteomes" id="UP000177331"/>
    </source>
</evidence>
<reference evidence="2 3" key="1">
    <citation type="journal article" date="2016" name="Nat. Commun.">
        <title>Thousands of microbial genomes shed light on interconnected biogeochemical processes in an aquifer system.</title>
        <authorList>
            <person name="Anantharaman K."/>
            <person name="Brown C.T."/>
            <person name="Hug L.A."/>
            <person name="Sharon I."/>
            <person name="Castelle C.J."/>
            <person name="Probst A.J."/>
            <person name="Thomas B.C."/>
            <person name="Singh A."/>
            <person name="Wilkins M.J."/>
            <person name="Karaoz U."/>
            <person name="Brodie E.L."/>
            <person name="Williams K.H."/>
            <person name="Hubbard S.S."/>
            <person name="Banfield J.F."/>
        </authorList>
    </citation>
    <scope>NUCLEOTIDE SEQUENCE [LARGE SCALE GENOMIC DNA]</scope>
</reference>
<protein>
    <submittedName>
        <fullName evidence="2">Uncharacterized protein</fullName>
    </submittedName>
</protein>
<feature type="transmembrane region" description="Helical" evidence="1">
    <location>
        <begin position="89"/>
        <end position="109"/>
    </location>
</feature>
<comment type="caution">
    <text evidence="2">The sequence shown here is derived from an EMBL/GenBank/DDBJ whole genome shotgun (WGS) entry which is preliminary data.</text>
</comment>
<keyword evidence="1" id="KW-0812">Transmembrane</keyword>
<dbReference type="STRING" id="1802421.A2318_03270"/>
<feature type="transmembrane region" description="Helical" evidence="1">
    <location>
        <begin position="57"/>
        <end position="77"/>
    </location>
</feature>
<proteinExistence type="predicted"/>
<organism evidence="2 3">
    <name type="scientific">Candidatus Uhrbacteria bacterium RIFOXYB2_FULL_45_11</name>
    <dbReference type="NCBI Taxonomy" id="1802421"/>
    <lineage>
        <taxon>Bacteria</taxon>
        <taxon>Candidatus Uhriibacteriota</taxon>
    </lineage>
</organism>
<accession>A0A1F7W6U4</accession>